<accession>A0AAN7KDH3</accession>
<dbReference type="AlphaFoldDB" id="A0AAN7KDH3"/>
<gene>
    <name evidence="2" type="ORF">SAY86_008271</name>
</gene>
<dbReference type="Proteomes" id="UP001346149">
    <property type="component" value="Unassembled WGS sequence"/>
</dbReference>
<feature type="compositionally biased region" description="Basic and acidic residues" evidence="1">
    <location>
        <begin position="16"/>
        <end position="26"/>
    </location>
</feature>
<feature type="region of interest" description="Disordered" evidence="1">
    <location>
        <begin position="1"/>
        <end position="125"/>
    </location>
</feature>
<dbReference type="EMBL" id="JAXQNO010000024">
    <property type="protein sequence ID" value="KAK4762503.1"/>
    <property type="molecule type" value="Genomic_DNA"/>
</dbReference>
<feature type="compositionally biased region" description="Basic residues" evidence="1">
    <location>
        <begin position="42"/>
        <end position="53"/>
    </location>
</feature>
<name>A0AAN7KDH3_TRANT</name>
<evidence type="ECO:0000313" key="3">
    <source>
        <dbReference type="Proteomes" id="UP001346149"/>
    </source>
</evidence>
<reference evidence="2 3" key="1">
    <citation type="journal article" date="2023" name="Hortic Res">
        <title>Pangenome of water caltrop reveals structural variations and asymmetric subgenome divergence after allopolyploidization.</title>
        <authorList>
            <person name="Zhang X."/>
            <person name="Chen Y."/>
            <person name="Wang L."/>
            <person name="Yuan Y."/>
            <person name="Fang M."/>
            <person name="Shi L."/>
            <person name="Lu R."/>
            <person name="Comes H.P."/>
            <person name="Ma Y."/>
            <person name="Chen Y."/>
            <person name="Huang G."/>
            <person name="Zhou Y."/>
            <person name="Zheng Z."/>
            <person name="Qiu Y."/>
        </authorList>
    </citation>
    <scope>NUCLEOTIDE SEQUENCE [LARGE SCALE GENOMIC DNA]</scope>
    <source>
        <strain evidence="2">F231</strain>
    </source>
</reference>
<keyword evidence="3" id="KW-1185">Reference proteome</keyword>
<organism evidence="2 3">
    <name type="scientific">Trapa natans</name>
    <name type="common">Water chestnut</name>
    <dbReference type="NCBI Taxonomy" id="22666"/>
    <lineage>
        <taxon>Eukaryota</taxon>
        <taxon>Viridiplantae</taxon>
        <taxon>Streptophyta</taxon>
        <taxon>Embryophyta</taxon>
        <taxon>Tracheophyta</taxon>
        <taxon>Spermatophyta</taxon>
        <taxon>Magnoliopsida</taxon>
        <taxon>eudicotyledons</taxon>
        <taxon>Gunneridae</taxon>
        <taxon>Pentapetalae</taxon>
        <taxon>rosids</taxon>
        <taxon>malvids</taxon>
        <taxon>Myrtales</taxon>
        <taxon>Lythraceae</taxon>
        <taxon>Trapa</taxon>
    </lineage>
</organism>
<evidence type="ECO:0000256" key="1">
    <source>
        <dbReference type="SAM" id="MobiDB-lite"/>
    </source>
</evidence>
<evidence type="ECO:0000313" key="2">
    <source>
        <dbReference type="EMBL" id="KAK4762503.1"/>
    </source>
</evidence>
<sequence>MHDILGALPRPASHGPVREHKQRPDALVEADWVPPPEEPGGHTRRQRRHRYHTRDRPVRNAVRTQCPGQPKQRLDGASWNRMDLEWALGDDHGDRRHPRSQSRAGFADHRQGPGSLCGVAVSSAD</sequence>
<comment type="caution">
    <text evidence="2">The sequence shown here is derived from an EMBL/GenBank/DDBJ whole genome shotgun (WGS) entry which is preliminary data.</text>
</comment>
<protein>
    <submittedName>
        <fullName evidence="2">Uncharacterized protein</fullName>
    </submittedName>
</protein>
<proteinExistence type="predicted"/>